<feature type="compositionally biased region" description="Acidic residues" evidence="5">
    <location>
        <begin position="430"/>
        <end position="440"/>
    </location>
</feature>
<dbReference type="GO" id="GO:0007051">
    <property type="term" value="P:spindle organization"/>
    <property type="evidence" value="ECO:0007669"/>
    <property type="project" value="TreeGrafter"/>
</dbReference>
<keyword evidence="2" id="KW-0963">Cytoplasm</keyword>
<dbReference type="Pfam" id="PF00307">
    <property type="entry name" value="CH"/>
    <property type="match status" value="1"/>
</dbReference>
<dbReference type="InterPro" id="IPR027417">
    <property type="entry name" value="P-loop_NTPase"/>
</dbReference>
<evidence type="ECO:0000256" key="1">
    <source>
        <dbReference type="ARBA" id="ARBA00004496"/>
    </source>
</evidence>
<keyword evidence="3" id="KW-0677">Repeat</keyword>
<comment type="caution">
    <text evidence="7">The sequence shown here is derived from an EMBL/GenBank/DDBJ whole genome shotgun (WGS) entry which is preliminary data.</text>
</comment>
<dbReference type="SMART" id="SM00033">
    <property type="entry name" value="CH"/>
    <property type="match status" value="1"/>
</dbReference>
<dbReference type="Gene3D" id="1.20.5.190">
    <property type="match status" value="1"/>
</dbReference>
<feature type="region of interest" description="Disordered" evidence="5">
    <location>
        <begin position="828"/>
        <end position="1006"/>
    </location>
</feature>
<dbReference type="InterPro" id="IPR051185">
    <property type="entry name" value="ASPM"/>
</dbReference>
<feature type="compositionally biased region" description="Acidic residues" evidence="5">
    <location>
        <begin position="35"/>
        <end position="58"/>
    </location>
</feature>
<evidence type="ECO:0000256" key="2">
    <source>
        <dbReference type="ARBA" id="ARBA00022490"/>
    </source>
</evidence>
<dbReference type="GO" id="GO:0000922">
    <property type="term" value="C:spindle pole"/>
    <property type="evidence" value="ECO:0007669"/>
    <property type="project" value="TreeGrafter"/>
</dbReference>
<dbReference type="InterPro" id="IPR000048">
    <property type="entry name" value="IQ_motif_EF-hand-BS"/>
</dbReference>
<dbReference type="Gene3D" id="1.10.418.10">
    <property type="entry name" value="Calponin-like domain"/>
    <property type="match status" value="1"/>
</dbReference>
<dbReference type="GO" id="GO:0000278">
    <property type="term" value="P:mitotic cell cycle"/>
    <property type="evidence" value="ECO:0007669"/>
    <property type="project" value="TreeGrafter"/>
</dbReference>
<dbReference type="SUPFAM" id="SSF52540">
    <property type="entry name" value="P-loop containing nucleoside triphosphate hydrolases"/>
    <property type="match status" value="1"/>
</dbReference>
<evidence type="ECO:0000313" key="8">
    <source>
        <dbReference type="Proteomes" id="UP000323011"/>
    </source>
</evidence>
<dbReference type="PROSITE" id="PS50096">
    <property type="entry name" value="IQ"/>
    <property type="match status" value="2"/>
</dbReference>
<dbReference type="Proteomes" id="UP000323011">
    <property type="component" value="Unassembled WGS sequence"/>
</dbReference>
<evidence type="ECO:0000313" key="7">
    <source>
        <dbReference type="EMBL" id="KAA0148165.1"/>
    </source>
</evidence>
<accession>A0A5A8C5R8</accession>
<evidence type="ECO:0000256" key="3">
    <source>
        <dbReference type="ARBA" id="ARBA00022737"/>
    </source>
</evidence>
<organism evidence="7 8">
    <name type="scientific">Cafeteria roenbergensis</name>
    <name type="common">Marine flagellate</name>
    <dbReference type="NCBI Taxonomy" id="33653"/>
    <lineage>
        <taxon>Eukaryota</taxon>
        <taxon>Sar</taxon>
        <taxon>Stramenopiles</taxon>
        <taxon>Bigyra</taxon>
        <taxon>Opalozoa</taxon>
        <taxon>Bicosoecida</taxon>
        <taxon>Cafeteriaceae</taxon>
        <taxon>Cafeteria</taxon>
    </lineage>
</organism>
<dbReference type="GO" id="GO:0005516">
    <property type="term" value="F:calmodulin binding"/>
    <property type="evidence" value="ECO:0007669"/>
    <property type="project" value="UniProtKB-KW"/>
</dbReference>
<evidence type="ECO:0000259" key="6">
    <source>
        <dbReference type="PROSITE" id="PS50021"/>
    </source>
</evidence>
<keyword evidence="8" id="KW-1185">Reference proteome</keyword>
<dbReference type="EMBL" id="VLTN01000056">
    <property type="protein sequence ID" value="KAA0148165.1"/>
    <property type="molecule type" value="Genomic_DNA"/>
</dbReference>
<dbReference type="InterPro" id="IPR036872">
    <property type="entry name" value="CH_dom_sf"/>
</dbReference>
<keyword evidence="4" id="KW-0112">Calmodulin-binding</keyword>
<dbReference type="GO" id="GO:0005737">
    <property type="term" value="C:cytoplasm"/>
    <property type="evidence" value="ECO:0007669"/>
    <property type="project" value="UniProtKB-SubCell"/>
</dbReference>
<proteinExistence type="predicted"/>
<evidence type="ECO:0000256" key="4">
    <source>
        <dbReference type="ARBA" id="ARBA00022860"/>
    </source>
</evidence>
<feature type="domain" description="Calponin-homology (CH)" evidence="6">
    <location>
        <begin position="257"/>
        <end position="378"/>
    </location>
</feature>
<name>A0A5A8C5R8_CAFRO</name>
<dbReference type="SUPFAM" id="SSF47576">
    <property type="entry name" value="Calponin-homology domain, CH-domain"/>
    <property type="match status" value="1"/>
</dbReference>
<gene>
    <name evidence="7" type="ORF">FNF29_06824</name>
</gene>
<dbReference type="InterPro" id="IPR001715">
    <property type="entry name" value="CH_dom"/>
</dbReference>
<dbReference type="PROSITE" id="PS50021">
    <property type="entry name" value="CH"/>
    <property type="match status" value="1"/>
</dbReference>
<sequence length="1407" mass="148585">MASGAAGAKGAAKGSEEAASREQERLLLESLIGGDGDDDDTDHDDDDGDDRDDDNDHDGDDRNDGGDVSPAEAVLRERSNAARQRAFGLWCSPVLQQTREVILREVSSGSLAARAERQLHSDLSLQRAVADTLLQYHPSWLRLALETMTGRRVRFTRASLADGGAAALRAFIARHVLGPDSAIEQRFRDTVKGVFDEEHARAQAAAGLARVLTLVHFLDAAHCQDVMRGAASPRLFRTGGECKSTADVVVALGRDLLARESNPLEHVRRLGVSVTVEQKPVDEADVAVRDFATDLRDGVVLCRFLEALAGLRPLSTGRELPRFPAVTAMNRESNIRAFLALLQRVGLRAPAVATHKAIAAGDVPATVALVWAMVSAFGLPCLAPPEAIGAELAELADGWPAARATMERFAARRGGRSWGAADGSAPAQGVDDEAAAEEDAAAARAMDSSELAAAVLAACGADGEALAAEDGAAGGAASDRSLAAGERALAVWVAVAAAAVSGVAPSAPHDDAYAWGRDLSDGAALCAVVRLYRPWMEGVALQGATAAGTSTAPLREGGELGVAGPAARRGAALTEPGRLDGQQRRGLPSGAWAAAVGAERCQMLAACEAASQLGGVPLVLPAASSETPVDARVMAVFAAHLFATLVASDASREHRAARVLQRAVRRVLLLPGRLTLLAAAGRLRGRLAAKTSAEARAASAIARACRSTLAHWRELEAAAVAEAKEAAVWALVRAVRVKRTMMVLEERALVRRIAANGLIAFHRTADRAELARAEEAEAEAEEAARLAQEQAKAEAEEAARLAQEQAKAEAEEAARLAQEQAKAEEAARLAQEQAKAEEAARLAQEQAKAEAEEAARLAQEQAKAEAEEAARLAQEQAEAEAEEAARLAQEQAKAEAEEAARLAQEQAKAEAEEAARLAQEQAKAEAEEAARLAQEQAKAEAEEAARLAQEQAKAEAEEAARLAQEQAKAEAEEAARLAQEQAKAEAEEAARLAQEQAKAEAEAEAEEAARLAQEQAKAEAEEAAAVLRLAVMLQSLWRGYLARVACQVLLAEIVALQAAVRGYQWRQRLRSLHKRMTTLKRRWALRRAVRALRDEDKLEPAHAAALVGRRDELTTMALVHAKEAPQVIVGTIEMFRDRRAVAARAVRLLSVLVRTADGRAGASARAAEDDGPKPAGVIPLAGELLFDPEARDKAAGGSYADSGSKAWDTDPVLVAARMRVRAHPAVLDACARVAALLRWEFAGAAPTMATPASVFTQDSDPDSPFHLHGAASPGDDTRLRLPRSEYARLHKVTWALLAPRAEEGAEERSLKEDWACDSARQPANEASLEAREAAVAARALARLSGSSDAGFRPSAAAPDEPTISFAQLCEGLLELADRWTPSASAGQAIAFLSALAEAADARLAASP</sequence>
<evidence type="ECO:0000256" key="5">
    <source>
        <dbReference type="SAM" id="MobiDB-lite"/>
    </source>
</evidence>
<feature type="region of interest" description="Disordered" evidence="5">
    <location>
        <begin position="1"/>
        <end position="70"/>
    </location>
</feature>
<feature type="region of interest" description="Disordered" evidence="5">
    <location>
        <begin position="416"/>
        <end position="441"/>
    </location>
</feature>
<protein>
    <recommendedName>
        <fullName evidence="6">Calponin-homology (CH) domain-containing protein</fullName>
    </recommendedName>
</protein>
<comment type="subcellular location">
    <subcellularLocation>
        <location evidence="1">Cytoplasm</location>
    </subcellularLocation>
</comment>
<reference evidence="7 8" key="1">
    <citation type="submission" date="2019-07" db="EMBL/GenBank/DDBJ databases">
        <title>Genomes of Cafeteria roenbergensis.</title>
        <authorList>
            <person name="Fischer M.G."/>
            <person name="Hackl T."/>
            <person name="Roman M."/>
        </authorList>
    </citation>
    <scope>NUCLEOTIDE SEQUENCE [LARGE SCALE GENOMIC DNA]</scope>
    <source>
        <strain evidence="7 8">BVI</strain>
    </source>
</reference>
<feature type="compositionally biased region" description="Basic and acidic residues" evidence="5">
    <location>
        <begin position="14"/>
        <end position="27"/>
    </location>
</feature>
<feature type="compositionally biased region" description="Low complexity" evidence="5">
    <location>
        <begin position="1"/>
        <end position="13"/>
    </location>
</feature>
<dbReference type="GO" id="GO:0051295">
    <property type="term" value="P:establishment of meiotic spindle localization"/>
    <property type="evidence" value="ECO:0007669"/>
    <property type="project" value="TreeGrafter"/>
</dbReference>
<dbReference type="PANTHER" id="PTHR22706:SF1">
    <property type="entry name" value="ASSEMBLY FACTOR FOR SPINDLE MICROTUBULES"/>
    <property type="match status" value="1"/>
</dbReference>
<dbReference type="SMART" id="SM00015">
    <property type="entry name" value="IQ"/>
    <property type="match status" value="3"/>
</dbReference>
<dbReference type="PANTHER" id="PTHR22706">
    <property type="entry name" value="ASSEMBLY FACTOR FOR SPINDLE MICROTUBULES"/>
    <property type="match status" value="1"/>
</dbReference>
<dbReference type="CDD" id="cd21223">
    <property type="entry name" value="CH_ASPM_rpt1"/>
    <property type="match status" value="1"/>
</dbReference>